<dbReference type="AlphaFoldDB" id="A0A9N8ZJS9"/>
<comment type="caution">
    <text evidence="2">The sequence shown here is derived from an EMBL/GenBank/DDBJ whole genome shotgun (WGS) entry which is preliminary data.</text>
</comment>
<dbReference type="Proteomes" id="UP000789396">
    <property type="component" value="Unassembled WGS sequence"/>
</dbReference>
<keyword evidence="3" id="KW-1185">Reference proteome</keyword>
<accession>A0A9N8ZJS9</accession>
<evidence type="ECO:0000256" key="1">
    <source>
        <dbReference type="SAM" id="MobiDB-lite"/>
    </source>
</evidence>
<evidence type="ECO:0000313" key="3">
    <source>
        <dbReference type="Proteomes" id="UP000789396"/>
    </source>
</evidence>
<protein>
    <submittedName>
        <fullName evidence="2">12234_t:CDS:1</fullName>
    </submittedName>
</protein>
<evidence type="ECO:0000313" key="2">
    <source>
        <dbReference type="EMBL" id="CAG8498252.1"/>
    </source>
</evidence>
<feature type="region of interest" description="Disordered" evidence="1">
    <location>
        <begin position="1"/>
        <end position="21"/>
    </location>
</feature>
<reference evidence="2" key="1">
    <citation type="submission" date="2021-06" db="EMBL/GenBank/DDBJ databases">
        <authorList>
            <person name="Kallberg Y."/>
            <person name="Tangrot J."/>
            <person name="Rosling A."/>
        </authorList>
    </citation>
    <scope>NUCLEOTIDE SEQUENCE</scope>
    <source>
        <strain evidence="2">IN212</strain>
    </source>
</reference>
<name>A0A9N8ZJS9_9GLOM</name>
<dbReference type="EMBL" id="CAJVPZ010001720">
    <property type="protein sequence ID" value="CAG8498252.1"/>
    <property type="molecule type" value="Genomic_DNA"/>
</dbReference>
<gene>
    <name evidence="2" type="ORF">RFULGI_LOCUS2312</name>
</gene>
<dbReference type="OrthoDB" id="2431824at2759"/>
<sequence>DSNSANTDYEPSVNYESDDNYGSVDNYESVNNYESSFKKSEEEILVIDLTNQIHIHLLMIMRLLLLNQ</sequence>
<feature type="non-terminal residue" evidence="2">
    <location>
        <position position="1"/>
    </location>
</feature>
<organism evidence="2 3">
    <name type="scientific">Racocetra fulgida</name>
    <dbReference type="NCBI Taxonomy" id="60492"/>
    <lineage>
        <taxon>Eukaryota</taxon>
        <taxon>Fungi</taxon>
        <taxon>Fungi incertae sedis</taxon>
        <taxon>Mucoromycota</taxon>
        <taxon>Glomeromycotina</taxon>
        <taxon>Glomeromycetes</taxon>
        <taxon>Diversisporales</taxon>
        <taxon>Gigasporaceae</taxon>
        <taxon>Racocetra</taxon>
    </lineage>
</organism>
<proteinExistence type="predicted"/>